<evidence type="ECO:0000313" key="3">
    <source>
        <dbReference type="Proteomes" id="UP001194746"/>
    </source>
</evidence>
<accession>A0AAD4CT13</accession>
<reference evidence="2" key="1">
    <citation type="journal article" date="2019" name="Beilstein J. Org. Chem.">
        <title>Nanangenines: drimane sesquiterpenoids as the dominant metabolite cohort of a novel Australian fungus, Aspergillus nanangensis.</title>
        <authorList>
            <person name="Lacey H.J."/>
            <person name="Gilchrist C.L.M."/>
            <person name="Crombie A."/>
            <person name="Kalaitzis J.A."/>
            <person name="Vuong D."/>
            <person name="Rutledge P.J."/>
            <person name="Turner P."/>
            <person name="Pitt J.I."/>
            <person name="Lacey E."/>
            <person name="Chooi Y.H."/>
            <person name="Piggott A.M."/>
        </authorList>
    </citation>
    <scope>NUCLEOTIDE SEQUENCE</scope>
    <source>
        <strain evidence="2">MST-FP2251</strain>
    </source>
</reference>
<evidence type="ECO:0000256" key="1">
    <source>
        <dbReference type="SAM" id="SignalP"/>
    </source>
</evidence>
<comment type="caution">
    <text evidence="2">The sequence shown here is derived from an EMBL/GenBank/DDBJ whole genome shotgun (WGS) entry which is preliminary data.</text>
</comment>
<gene>
    <name evidence="2" type="ORF">FE257_004761</name>
</gene>
<dbReference type="AlphaFoldDB" id="A0AAD4CT13"/>
<dbReference type="Proteomes" id="UP001194746">
    <property type="component" value="Unassembled WGS sequence"/>
</dbReference>
<sequence>MKISTALAVLGAVSGAAAYRCNEGLTYCGTSLIKKGDYRADIVAALQRAGKPTDSSYILYSRFLCTADEDFLIWIDKCADGGCKDNGSGKDDTCS</sequence>
<name>A0AAD4CT13_ASPNN</name>
<protein>
    <submittedName>
        <fullName evidence="2">Uncharacterized protein</fullName>
    </submittedName>
</protein>
<feature type="signal peptide" evidence="1">
    <location>
        <begin position="1"/>
        <end position="18"/>
    </location>
</feature>
<evidence type="ECO:0000313" key="2">
    <source>
        <dbReference type="EMBL" id="KAF9891197.1"/>
    </source>
</evidence>
<feature type="chain" id="PRO_5041999811" evidence="1">
    <location>
        <begin position="19"/>
        <end position="95"/>
    </location>
</feature>
<reference evidence="2" key="2">
    <citation type="submission" date="2020-02" db="EMBL/GenBank/DDBJ databases">
        <authorList>
            <person name="Gilchrist C.L.M."/>
            <person name="Chooi Y.-H."/>
        </authorList>
    </citation>
    <scope>NUCLEOTIDE SEQUENCE</scope>
    <source>
        <strain evidence="2">MST-FP2251</strain>
    </source>
</reference>
<keyword evidence="3" id="KW-1185">Reference proteome</keyword>
<organism evidence="2 3">
    <name type="scientific">Aspergillus nanangensis</name>
    <dbReference type="NCBI Taxonomy" id="2582783"/>
    <lineage>
        <taxon>Eukaryota</taxon>
        <taxon>Fungi</taxon>
        <taxon>Dikarya</taxon>
        <taxon>Ascomycota</taxon>
        <taxon>Pezizomycotina</taxon>
        <taxon>Eurotiomycetes</taxon>
        <taxon>Eurotiomycetidae</taxon>
        <taxon>Eurotiales</taxon>
        <taxon>Aspergillaceae</taxon>
        <taxon>Aspergillus</taxon>
        <taxon>Aspergillus subgen. Circumdati</taxon>
    </lineage>
</organism>
<proteinExistence type="predicted"/>
<keyword evidence="1" id="KW-0732">Signal</keyword>
<dbReference type="EMBL" id="VCAU01000020">
    <property type="protein sequence ID" value="KAF9891197.1"/>
    <property type="molecule type" value="Genomic_DNA"/>
</dbReference>